<dbReference type="GO" id="GO:0000379">
    <property type="term" value="P:tRNA-type intron splice site recognition and cleavage"/>
    <property type="evidence" value="ECO:0007669"/>
    <property type="project" value="TreeGrafter"/>
</dbReference>
<dbReference type="GO" id="GO:0003676">
    <property type="term" value="F:nucleic acid binding"/>
    <property type="evidence" value="ECO:0007669"/>
    <property type="project" value="InterPro"/>
</dbReference>
<accession>A0AAV5UBD6</accession>
<gene>
    <name evidence="7" type="ORF">PENTCL1PPCAC_25603</name>
</gene>
<dbReference type="InterPro" id="IPR011856">
    <property type="entry name" value="tRNA_endonuc-like_dom_sf"/>
</dbReference>
<dbReference type="NCBIfam" id="TIGR00324">
    <property type="entry name" value="endA"/>
    <property type="match status" value="1"/>
</dbReference>
<evidence type="ECO:0000313" key="8">
    <source>
        <dbReference type="Proteomes" id="UP001432027"/>
    </source>
</evidence>
<keyword evidence="4" id="KW-0456">Lyase</keyword>
<keyword evidence="8" id="KW-1185">Reference proteome</keyword>
<dbReference type="PANTHER" id="PTHR13070">
    <property type="entry name" value="TRNA-SPLICING ENDONUCLEASE SUBUNIT SEN34-RELATED"/>
    <property type="match status" value="1"/>
</dbReference>
<keyword evidence="3" id="KW-0819">tRNA processing</keyword>
<dbReference type="Gene3D" id="3.40.1350.10">
    <property type="match status" value="1"/>
</dbReference>
<comment type="similarity">
    <text evidence="1">Belongs to the tRNA-intron endonuclease family.</text>
</comment>
<dbReference type="EMBL" id="BTSX01000006">
    <property type="protein sequence ID" value="GMT03429.1"/>
    <property type="molecule type" value="Genomic_DNA"/>
</dbReference>
<dbReference type="Pfam" id="PF01974">
    <property type="entry name" value="tRNA_int_endo"/>
    <property type="match status" value="1"/>
</dbReference>
<dbReference type="PANTHER" id="PTHR13070:SF0">
    <property type="entry name" value="TRNA-SPLICING ENDONUCLEASE SUBUNIT SEN34"/>
    <property type="match status" value="1"/>
</dbReference>
<feature type="domain" description="tRNA intron endonuclease catalytic" evidence="6">
    <location>
        <begin position="198"/>
        <end position="274"/>
    </location>
</feature>
<evidence type="ECO:0000256" key="3">
    <source>
        <dbReference type="ARBA" id="ARBA00022694"/>
    </source>
</evidence>
<dbReference type="CDD" id="cd22363">
    <property type="entry name" value="tRNA-intron_lyase_C"/>
    <property type="match status" value="1"/>
</dbReference>
<dbReference type="SUPFAM" id="SSF53032">
    <property type="entry name" value="tRNA-intron endonuclease catalytic domain-like"/>
    <property type="match status" value="1"/>
</dbReference>
<dbReference type="GO" id="GO:0000213">
    <property type="term" value="F:tRNA-intron lyase activity"/>
    <property type="evidence" value="ECO:0007669"/>
    <property type="project" value="UniProtKB-EC"/>
</dbReference>
<sequence length="301" mass="33444">MSGDCATIPGASNFVPPRVHFVNGSFVILEKSDADSLVDRNRILPDFGSSMEQLGPSSSNSCYSYLLPEQVAVSLDHGFITLVRLKRPVVTGNDDFTVSDGAKKSELECLELAQKIAVGRKMKDLKRKMVDDGISVSKKLRLDEVLSMLTPEELDVALTEVRVPSETRKSVLIRLHSSSELAYESLPFPQEFENLEFQNRKIVFRDLWSRGFYVTSGVRFGCHFLVYKEPPGSAHAEFMVRCVDSEVDQSFTSMLSFARTANQVCKKALLAIVSGSLHPQYLALQSFTPLLSQDGVDQVHS</sequence>
<comment type="caution">
    <text evidence="7">The sequence shown here is derived from an EMBL/GenBank/DDBJ whole genome shotgun (WGS) entry which is preliminary data.</text>
</comment>
<dbReference type="InterPro" id="IPR006677">
    <property type="entry name" value="tRNA_intron_Endonuc_cat-like"/>
</dbReference>
<dbReference type="AlphaFoldDB" id="A0AAV5UBD6"/>
<protein>
    <recommendedName>
        <fullName evidence="2">tRNA-intron lyase</fullName>
        <ecNumber evidence="2">4.6.1.16</ecNumber>
    </recommendedName>
</protein>
<dbReference type="GO" id="GO:0005634">
    <property type="term" value="C:nucleus"/>
    <property type="evidence" value="ECO:0007669"/>
    <property type="project" value="UniProtKB-ARBA"/>
</dbReference>
<evidence type="ECO:0000256" key="1">
    <source>
        <dbReference type="ARBA" id="ARBA00008078"/>
    </source>
</evidence>
<name>A0AAV5UBD6_9BILA</name>
<comment type="catalytic activity">
    <reaction evidence="5">
        <text>pretRNA = a 3'-half-tRNA molecule with a 5'-OH end + a 5'-half-tRNA molecule with a 2',3'-cyclic phosphate end + an intron with a 2',3'-cyclic phosphate and a 5'-hydroxyl terminus.</text>
        <dbReference type="EC" id="4.6.1.16"/>
    </reaction>
</comment>
<dbReference type="EC" id="4.6.1.16" evidence="2"/>
<evidence type="ECO:0000256" key="4">
    <source>
        <dbReference type="ARBA" id="ARBA00023239"/>
    </source>
</evidence>
<evidence type="ECO:0000256" key="2">
    <source>
        <dbReference type="ARBA" id="ARBA00012573"/>
    </source>
</evidence>
<proteinExistence type="inferred from homology"/>
<dbReference type="InterPro" id="IPR006676">
    <property type="entry name" value="tRNA_splic"/>
</dbReference>
<organism evidence="7 8">
    <name type="scientific">Pristionchus entomophagus</name>
    <dbReference type="NCBI Taxonomy" id="358040"/>
    <lineage>
        <taxon>Eukaryota</taxon>
        <taxon>Metazoa</taxon>
        <taxon>Ecdysozoa</taxon>
        <taxon>Nematoda</taxon>
        <taxon>Chromadorea</taxon>
        <taxon>Rhabditida</taxon>
        <taxon>Rhabditina</taxon>
        <taxon>Diplogasteromorpha</taxon>
        <taxon>Diplogasteroidea</taxon>
        <taxon>Neodiplogasteridae</taxon>
        <taxon>Pristionchus</taxon>
    </lineage>
</organism>
<dbReference type="InterPro" id="IPR036167">
    <property type="entry name" value="tRNA_intron_Endo_cat-like_sf"/>
</dbReference>
<evidence type="ECO:0000313" key="7">
    <source>
        <dbReference type="EMBL" id="GMT03429.1"/>
    </source>
</evidence>
<evidence type="ECO:0000259" key="6">
    <source>
        <dbReference type="Pfam" id="PF01974"/>
    </source>
</evidence>
<reference evidence="7" key="1">
    <citation type="submission" date="2023-10" db="EMBL/GenBank/DDBJ databases">
        <title>Genome assembly of Pristionchus species.</title>
        <authorList>
            <person name="Yoshida K."/>
            <person name="Sommer R.J."/>
        </authorList>
    </citation>
    <scope>NUCLEOTIDE SEQUENCE</scope>
    <source>
        <strain evidence="7">RS0144</strain>
    </source>
</reference>
<evidence type="ECO:0000256" key="5">
    <source>
        <dbReference type="ARBA" id="ARBA00034031"/>
    </source>
</evidence>
<dbReference type="Proteomes" id="UP001432027">
    <property type="component" value="Unassembled WGS sequence"/>
</dbReference>